<name>A0ABP0GWR1_CLALP</name>
<evidence type="ECO:0000256" key="9">
    <source>
        <dbReference type="RuleBase" id="RU364020"/>
    </source>
</evidence>
<dbReference type="InterPro" id="IPR005331">
    <property type="entry name" value="Sulfotransferase"/>
</dbReference>
<dbReference type="Proteomes" id="UP001642483">
    <property type="component" value="Unassembled WGS sequence"/>
</dbReference>
<dbReference type="EC" id="2.8.2.-" evidence="9"/>
<dbReference type="InterPro" id="IPR018011">
    <property type="entry name" value="Carb_sulfotrans_8-10"/>
</dbReference>
<keyword evidence="4" id="KW-0812">Transmembrane</keyword>
<evidence type="ECO:0000256" key="8">
    <source>
        <dbReference type="ARBA" id="ARBA00023180"/>
    </source>
</evidence>
<gene>
    <name evidence="10" type="ORF">CVLEPA_LOCUS29177</name>
</gene>
<evidence type="ECO:0000256" key="6">
    <source>
        <dbReference type="ARBA" id="ARBA00023034"/>
    </source>
</evidence>
<keyword evidence="6 9" id="KW-0333">Golgi apparatus</keyword>
<comment type="caution">
    <text evidence="10">The sequence shown here is derived from an EMBL/GenBank/DDBJ whole genome shotgun (WGS) entry which is preliminary data.</text>
</comment>
<dbReference type="PANTHER" id="PTHR12137:SF54">
    <property type="entry name" value="CARBOHYDRATE SULFOTRANSFERASE"/>
    <property type="match status" value="1"/>
</dbReference>
<keyword evidence="5" id="KW-1133">Transmembrane helix</keyword>
<keyword evidence="9" id="KW-0119">Carbohydrate metabolism</keyword>
<evidence type="ECO:0000313" key="11">
    <source>
        <dbReference type="Proteomes" id="UP001642483"/>
    </source>
</evidence>
<accession>A0ABP0GWR1</accession>
<keyword evidence="8 9" id="KW-0325">Glycoprotein</keyword>
<dbReference type="EMBL" id="CAWYQH010000152">
    <property type="protein sequence ID" value="CAK8695980.1"/>
    <property type="molecule type" value="Genomic_DNA"/>
</dbReference>
<organism evidence="10 11">
    <name type="scientific">Clavelina lepadiformis</name>
    <name type="common">Light-bulb sea squirt</name>
    <name type="synonym">Ascidia lepadiformis</name>
    <dbReference type="NCBI Taxonomy" id="159417"/>
    <lineage>
        <taxon>Eukaryota</taxon>
        <taxon>Metazoa</taxon>
        <taxon>Chordata</taxon>
        <taxon>Tunicata</taxon>
        <taxon>Ascidiacea</taxon>
        <taxon>Aplousobranchia</taxon>
        <taxon>Clavelinidae</taxon>
        <taxon>Clavelina</taxon>
    </lineage>
</organism>
<evidence type="ECO:0000256" key="3">
    <source>
        <dbReference type="ARBA" id="ARBA00022679"/>
    </source>
</evidence>
<keyword evidence="11" id="KW-1185">Reference proteome</keyword>
<dbReference type="Pfam" id="PF03567">
    <property type="entry name" value="Sulfotransfer_2"/>
    <property type="match status" value="1"/>
</dbReference>
<comment type="subcellular location">
    <subcellularLocation>
        <location evidence="1 9">Golgi apparatus membrane</location>
        <topology evidence="1 9">Single-pass type II membrane protein</topology>
    </subcellularLocation>
</comment>
<evidence type="ECO:0000256" key="5">
    <source>
        <dbReference type="ARBA" id="ARBA00022989"/>
    </source>
</evidence>
<proteinExistence type="inferred from homology"/>
<dbReference type="PANTHER" id="PTHR12137">
    <property type="entry name" value="CARBOHYDRATE SULFOTRANSFERASE"/>
    <property type="match status" value="1"/>
</dbReference>
<keyword evidence="3 9" id="KW-0808">Transferase</keyword>
<protein>
    <recommendedName>
        <fullName evidence="9">Carbohydrate sulfotransferase</fullName>
        <ecNumber evidence="9">2.8.2.-</ecNumber>
    </recommendedName>
</protein>
<comment type="similarity">
    <text evidence="2 9">Belongs to the sulfotransferase 2 family.</text>
</comment>
<sequence>MEGHYTVEDYFIEGKFQHEGPKIFHIGWVEMNLWHMKNKTEQQKTWKKAFKVIMVRHPFDRMVSAYVNRLKYGAPGFGASFKILSYKLNAKYRHLRHIVEDRNKTDDGTSTFEDFVNYLVDSDGGKDPYFSFYHTRCSVCTFVTSTMITSSNLKPCERTSSIYKTILIFHNNIGEYYSLKLSN</sequence>
<evidence type="ECO:0000313" key="10">
    <source>
        <dbReference type="EMBL" id="CAK8695980.1"/>
    </source>
</evidence>
<keyword evidence="9" id="KW-0735">Signal-anchor</keyword>
<keyword evidence="7" id="KW-0472">Membrane</keyword>
<evidence type="ECO:0000256" key="1">
    <source>
        <dbReference type="ARBA" id="ARBA00004323"/>
    </source>
</evidence>
<evidence type="ECO:0000256" key="7">
    <source>
        <dbReference type="ARBA" id="ARBA00023136"/>
    </source>
</evidence>
<evidence type="ECO:0000256" key="4">
    <source>
        <dbReference type="ARBA" id="ARBA00022692"/>
    </source>
</evidence>
<evidence type="ECO:0000256" key="2">
    <source>
        <dbReference type="ARBA" id="ARBA00006339"/>
    </source>
</evidence>
<reference evidence="10 11" key="1">
    <citation type="submission" date="2024-02" db="EMBL/GenBank/DDBJ databases">
        <authorList>
            <person name="Daric V."/>
            <person name="Darras S."/>
        </authorList>
    </citation>
    <scope>NUCLEOTIDE SEQUENCE [LARGE SCALE GENOMIC DNA]</scope>
</reference>